<dbReference type="Gramene" id="Al_scaffold_0002_1221">
    <property type="protein sequence ID" value="Al_scaffold_0002_1221"/>
    <property type="gene ID" value="Al_scaffold_0002_1221"/>
</dbReference>
<name>D7KTQ5_ARALL</name>
<dbReference type="PROSITE" id="PS50066">
    <property type="entry name" value="MADS_BOX_2"/>
    <property type="match status" value="1"/>
</dbReference>
<dbReference type="GO" id="GO:0000981">
    <property type="term" value="F:DNA-binding transcription factor activity, RNA polymerase II-specific"/>
    <property type="evidence" value="ECO:0007669"/>
    <property type="project" value="TreeGrafter"/>
</dbReference>
<accession>D7KTQ5</accession>
<evidence type="ECO:0000313" key="8">
    <source>
        <dbReference type="Proteomes" id="UP000008694"/>
    </source>
</evidence>
<evidence type="ECO:0000313" key="7">
    <source>
        <dbReference type="EMBL" id="EFH63300.1"/>
    </source>
</evidence>
<dbReference type="Proteomes" id="UP000008694">
    <property type="component" value="Unassembled WGS sequence"/>
</dbReference>
<dbReference type="InterPro" id="IPR036879">
    <property type="entry name" value="TF_MADSbox_sf"/>
</dbReference>
<dbReference type="GO" id="GO:0009553">
    <property type="term" value="P:embryo sac development"/>
    <property type="evidence" value="ECO:0007669"/>
    <property type="project" value="EnsemblPlants"/>
</dbReference>
<dbReference type="GO" id="GO:0046983">
    <property type="term" value="F:protein dimerization activity"/>
    <property type="evidence" value="ECO:0007669"/>
    <property type="project" value="InterPro"/>
</dbReference>
<dbReference type="Pfam" id="PF00319">
    <property type="entry name" value="SRF-TF"/>
    <property type="match status" value="1"/>
</dbReference>
<evidence type="ECO:0000256" key="2">
    <source>
        <dbReference type="ARBA" id="ARBA00023015"/>
    </source>
</evidence>
<dbReference type="STRING" id="81972.D7KTQ5"/>
<dbReference type="AlphaFoldDB" id="D7KTQ5"/>
<keyword evidence="8" id="KW-1185">Reference proteome</keyword>
<keyword evidence="4" id="KW-0804">Transcription</keyword>
<comment type="subcellular location">
    <subcellularLocation>
        <location evidence="1">Nucleus</location>
    </subcellularLocation>
</comment>
<dbReference type="GO" id="GO:0005634">
    <property type="term" value="C:nucleus"/>
    <property type="evidence" value="ECO:0007669"/>
    <property type="project" value="UniProtKB-SubCell"/>
</dbReference>
<dbReference type="HOGENOM" id="CLU_053053_5_3_1"/>
<sequence length="184" mass="21212">MVRKNLGRRKIEIEKIKNQSNLQVTFSKRRSGLFKKASELRTLCDAEIAIIVFSPGGKVYSFRHPNMLNDSLTEVMAEKEKEQRKKRSLVQNERENKNAEKWWEKSPKELKLTQLTCMKHVLEDLKKKVGEITSYVFQTNPNYYVGSSSNVASLATVSGGNISTNHNFFDQNGIPLLFKRCRLD</sequence>
<evidence type="ECO:0000256" key="5">
    <source>
        <dbReference type="ARBA" id="ARBA00023242"/>
    </source>
</evidence>
<feature type="domain" description="MADS-box" evidence="6">
    <location>
        <begin position="6"/>
        <end position="66"/>
    </location>
</feature>
<dbReference type="FunFam" id="3.40.1810.10:FF:000006">
    <property type="entry name" value="Agamous-like MADS-box protein AGL62"/>
    <property type="match status" value="1"/>
</dbReference>
<dbReference type="PANTHER" id="PTHR11945:SF776">
    <property type="entry name" value="AGAMOUS-LIKE 50-RELATED"/>
    <property type="match status" value="1"/>
</dbReference>
<evidence type="ECO:0000256" key="4">
    <source>
        <dbReference type="ARBA" id="ARBA00023163"/>
    </source>
</evidence>
<dbReference type="EMBL" id="GL348714">
    <property type="protein sequence ID" value="EFH63300.1"/>
    <property type="molecule type" value="Genomic_DNA"/>
</dbReference>
<evidence type="ECO:0000259" key="6">
    <source>
        <dbReference type="PROSITE" id="PS50066"/>
    </source>
</evidence>
<organism evidence="8">
    <name type="scientific">Arabidopsis lyrata subsp. lyrata</name>
    <name type="common">Lyre-leaved rock-cress</name>
    <dbReference type="NCBI Taxonomy" id="81972"/>
    <lineage>
        <taxon>Eukaryota</taxon>
        <taxon>Viridiplantae</taxon>
        <taxon>Streptophyta</taxon>
        <taxon>Embryophyta</taxon>
        <taxon>Tracheophyta</taxon>
        <taxon>Spermatophyta</taxon>
        <taxon>Magnoliopsida</taxon>
        <taxon>eudicotyledons</taxon>
        <taxon>Gunneridae</taxon>
        <taxon>Pentapetalae</taxon>
        <taxon>rosids</taxon>
        <taxon>malvids</taxon>
        <taxon>Brassicales</taxon>
        <taxon>Brassicaceae</taxon>
        <taxon>Camelineae</taxon>
        <taxon>Arabidopsis</taxon>
    </lineage>
</organism>
<dbReference type="GO" id="GO:0000978">
    <property type="term" value="F:RNA polymerase II cis-regulatory region sequence-specific DNA binding"/>
    <property type="evidence" value="ECO:0007669"/>
    <property type="project" value="TreeGrafter"/>
</dbReference>
<reference evidence="8" key="1">
    <citation type="journal article" date="2011" name="Nat. Genet.">
        <title>The Arabidopsis lyrata genome sequence and the basis of rapid genome size change.</title>
        <authorList>
            <person name="Hu T.T."/>
            <person name="Pattyn P."/>
            <person name="Bakker E.G."/>
            <person name="Cao J."/>
            <person name="Cheng J.-F."/>
            <person name="Clark R.M."/>
            <person name="Fahlgren N."/>
            <person name="Fawcett J.A."/>
            <person name="Grimwood J."/>
            <person name="Gundlach H."/>
            <person name="Haberer G."/>
            <person name="Hollister J.D."/>
            <person name="Ossowski S."/>
            <person name="Ottilar R.P."/>
            <person name="Salamov A.A."/>
            <person name="Schneeberger K."/>
            <person name="Spannagl M."/>
            <person name="Wang X."/>
            <person name="Yang L."/>
            <person name="Nasrallah M.E."/>
            <person name="Bergelson J."/>
            <person name="Carrington J.C."/>
            <person name="Gaut B.S."/>
            <person name="Schmutz J."/>
            <person name="Mayer K.F.X."/>
            <person name="Van de Peer Y."/>
            <person name="Grigoriev I.V."/>
            <person name="Nordborg M."/>
            <person name="Weigel D."/>
            <person name="Guo Y.-L."/>
        </authorList>
    </citation>
    <scope>NUCLEOTIDE SEQUENCE [LARGE SCALE GENOMIC DNA]</scope>
    <source>
        <strain evidence="8">cv. MN47</strain>
    </source>
</reference>
<dbReference type="InterPro" id="IPR002100">
    <property type="entry name" value="TF_MADSbox"/>
</dbReference>
<dbReference type="Gene3D" id="6.10.140.920">
    <property type="match status" value="1"/>
</dbReference>
<dbReference type="SUPFAM" id="SSF55455">
    <property type="entry name" value="SRF-like"/>
    <property type="match status" value="1"/>
</dbReference>
<keyword evidence="2" id="KW-0805">Transcription regulation</keyword>
<evidence type="ECO:0000256" key="3">
    <source>
        <dbReference type="ARBA" id="ARBA00023125"/>
    </source>
</evidence>
<evidence type="ECO:0000256" key="1">
    <source>
        <dbReference type="ARBA" id="ARBA00004123"/>
    </source>
</evidence>
<gene>
    <name evidence="7" type="ORF">ARALYDRAFT_676071</name>
</gene>
<dbReference type="Gene3D" id="3.40.1810.10">
    <property type="entry name" value="Transcription factor, MADS-box"/>
    <property type="match status" value="1"/>
</dbReference>
<dbReference type="PRINTS" id="PR00404">
    <property type="entry name" value="MADSDOMAIN"/>
</dbReference>
<keyword evidence="5" id="KW-0539">Nucleus</keyword>
<keyword evidence="3" id="KW-0238">DNA-binding</keyword>
<dbReference type="eggNOG" id="KOG0014">
    <property type="taxonomic scope" value="Eukaryota"/>
</dbReference>
<dbReference type="SMART" id="SM00432">
    <property type="entry name" value="MADS"/>
    <property type="match status" value="1"/>
</dbReference>
<dbReference type="GO" id="GO:0009658">
    <property type="term" value="P:chloroplast organization"/>
    <property type="evidence" value="ECO:0007669"/>
    <property type="project" value="EnsemblPlants"/>
</dbReference>
<proteinExistence type="predicted"/>
<protein>
    <submittedName>
        <fullName evidence="7">Predicted protein</fullName>
    </submittedName>
</protein>
<dbReference type="PANTHER" id="PTHR11945">
    <property type="entry name" value="MADS BOX PROTEIN"/>
    <property type="match status" value="1"/>
</dbReference>